<feature type="repeat" description="ANK" evidence="3">
    <location>
        <begin position="295"/>
        <end position="327"/>
    </location>
</feature>
<dbReference type="PANTHER" id="PTHR24173">
    <property type="entry name" value="ANKYRIN REPEAT CONTAINING"/>
    <property type="match status" value="1"/>
</dbReference>
<dbReference type="PANTHER" id="PTHR24173:SF74">
    <property type="entry name" value="ANKYRIN REPEAT DOMAIN-CONTAINING PROTEIN 16"/>
    <property type="match status" value="1"/>
</dbReference>
<reference evidence="5" key="4">
    <citation type="journal article" date="2015" name="G3 (Bethesda)">
        <title>Genome sequences of three phytopathogenic species of the Magnaporthaceae family of fungi.</title>
        <authorList>
            <person name="Okagaki L.H."/>
            <person name="Nunes C.C."/>
            <person name="Sailsbery J."/>
            <person name="Clay B."/>
            <person name="Brown D."/>
            <person name="John T."/>
            <person name="Oh Y."/>
            <person name="Young N."/>
            <person name="Fitzgerald M."/>
            <person name="Haas B.J."/>
            <person name="Zeng Q."/>
            <person name="Young S."/>
            <person name="Adiconis X."/>
            <person name="Fan L."/>
            <person name="Levin J.Z."/>
            <person name="Mitchell T.K."/>
            <person name="Okubara P.A."/>
            <person name="Farman M.L."/>
            <person name="Kohn L.M."/>
            <person name="Birren B."/>
            <person name="Ma L.-J."/>
            <person name="Dean R.A."/>
        </authorList>
    </citation>
    <scope>NUCLEOTIDE SEQUENCE</scope>
    <source>
        <strain evidence="5">R3-111a-1</strain>
    </source>
</reference>
<dbReference type="Proteomes" id="UP000006039">
    <property type="component" value="Unassembled WGS sequence"/>
</dbReference>
<dbReference type="InterPro" id="IPR036770">
    <property type="entry name" value="Ankyrin_rpt-contain_sf"/>
</dbReference>
<reference evidence="4" key="2">
    <citation type="submission" date="2010-07" db="EMBL/GenBank/DDBJ databases">
        <authorList>
            <consortium name="The Broad Institute Genome Sequencing Platform"/>
            <consortium name="Broad Institute Genome Sequencing Center for Infectious Disease"/>
            <person name="Ma L.-J."/>
            <person name="Dead R."/>
            <person name="Young S."/>
            <person name="Zeng Q."/>
            <person name="Koehrsen M."/>
            <person name="Alvarado L."/>
            <person name="Berlin A."/>
            <person name="Chapman S.B."/>
            <person name="Chen Z."/>
            <person name="Freedman E."/>
            <person name="Gellesch M."/>
            <person name="Goldberg J."/>
            <person name="Griggs A."/>
            <person name="Gujja S."/>
            <person name="Heilman E.R."/>
            <person name="Heiman D."/>
            <person name="Hepburn T."/>
            <person name="Howarth C."/>
            <person name="Jen D."/>
            <person name="Larson L."/>
            <person name="Mehta T."/>
            <person name="Neiman D."/>
            <person name="Pearson M."/>
            <person name="Roberts A."/>
            <person name="Saif S."/>
            <person name="Shea T."/>
            <person name="Shenoy N."/>
            <person name="Sisk P."/>
            <person name="Stolte C."/>
            <person name="Sykes S."/>
            <person name="Walk T."/>
            <person name="White J."/>
            <person name="Yandava C."/>
            <person name="Haas B."/>
            <person name="Nusbaum C."/>
            <person name="Birren B."/>
        </authorList>
    </citation>
    <scope>NUCLEOTIDE SEQUENCE</scope>
    <source>
        <strain evidence="4">R3-111a-1</strain>
    </source>
</reference>
<dbReference type="InterPro" id="IPR002110">
    <property type="entry name" value="Ankyrin_rpt"/>
</dbReference>
<reference evidence="6" key="1">
    <citation type="submission" date="2010-07" db="EMBL/GenBank/DDBJ databases">
        <title>The genome sequence of Gaeumannomyces graminis var. tritici strain R3-111a-1.</title>
        <authorList>
            <consortium name="The Broad Institute Genome Sequencing Platform"/>
            <person name="Ma L.-J."/>
            <person name="Dead R."/>
            <person name="Young S."/>
            <person name="Zeng Q."/>
            <person name="Koehrsen M."/>
            <person name="Alvarado L."/>
            <person name="Berlin A."/>
            <person name="Chapman S.B."/>
            <person name="Chen Z."/>
            <person name="Freedman E."/>
            <person name="Gellesch M."/>
            <person name="Goldberg J."/>
            <person name="Griggs A."/>
            <person name="Gujja S."/>
            <person name="Heilman E.R."/>
            <person name="Heiman D."/>
            <person name="Hepburn T."/>
            <person name="Howarth C."/>
            <person name="Jen D."/>
            <person name="Larson L."/>
            <person name="Mehta T."/>
            <person name="Neiman D."/>
            <person name="Pearson M."/>
            <person name="Roberts A."/>
            <person name="Saif S."/>
            <person name="Shea T."/>
            <person name="Shenoy N."/>
            <person name="Sisk P."/>
            <person name="Stolte C."/>
            <person name="Sykes S."/>
            <person name="Walk T."/>
            <person name="White J."/>
            <person name="Yandava C."/>
            <person name="Haas B."/>
            <person name="Nusbaum C."/>
            <person name="Birren B."/>
        </authorList>
    </citation>
    <scope>NUCLEOTIDE SEQUENCE [LARGE SCALE GENOMIC DNA]</scope>
    <source>
        <strain evidence="6">R3-111a-1</strain>
    </source>
</reference>
<dbReference type="PROSITE" id="PS50088">
    <property type="entry name" value="ANK_REPEAT"/>
    <property type="match status" value="3"/>
</dbReference>
<dbReference type="VEuPathDB" id="FungiDB:GGTG_05325"/>
<gene>
    <name evidence="5" type="primary">20345783</name>
    <name evidence="4" type="ORF">GGTG_05325</name>
</gene>
<proteinExistence type="predicted"/>
<keyword evidence="1" id="KW-0677">Repeat</keyword>
<dbReference type="eggNOG" id="KOG4177">
    <property type="taxonomic scope" value="Eukaryota"/>
</dbReference>
<dbReference type="Pfam" id="PF12796">
    <property type="entry name" value="Ank_2"/>
    <property type="match status" value="2"/>
</dbReference>
<protein>
    <submittedName>
        <fullName evidence="4 5">Uncharacterized protein</fullName>
    </submittedName>
</protein>
<dbReference type="PROSITE" id="PS50297">
    <property type="entry name" value="ANK_REP_REGION"/>
    <property type="match status" value="2"/>
</dbReference>
<evidence type="ECO:0000256" key="3">
    <source>
        <dbReference type="PROSITE-ProRule" id="PRU00023"/>
    </source>
</evidence>
<feature type="repeat" description="ANK" evidence="3">
    <location>
        <begin position="362"/>
        <end position="394"/>
    </location>
</feature>
<evidence type="ECO:0000256" key="2">
    <source>
        <dbReference type="ARBA" id="ARBA00023043"/>
    </source>
</evidence>
<evidence type="ECO:0000313" key="6">
    <source>
        <dbReference type="Proteomes" id="UP000006039"/>
    </source>
</evidence>
<keyword evidence="2 3" id="KW-0040">ANK repeat</keyword>
<accession>J3NVL0</accession>
<dbReference type="RefSeq" id="XP_009221388.1">
    <property type="nucleotide sequence ID" value="XM_009223124.1"/>
</dbReference>
<keyword evidence="6" id="KW-1185">Reference proteome</keyword>
<dbReference type="SUPFAM" id="SSF48403">
    <property type="entry name" value="Ankyrin repeat"/>
    <property type="match status" value="1"/>
</dbReference>
<evidence type="ECO:0000256" key="1">
    <source>
        <dbReference type="ARBA" id="ARBA00022737"/>
    </source>
</evidence>
<evidence type="ECO:0000313" key="4">
    <source>
        <dbReference type="EMBL" id="EJT75388.1"/>
    </source>
</evidence>
<sequence length="575" mass="62962">MCLQYLSRPGMQEDLEKLGSAGQVWAEDVQDETRSGAAIDFLTDDKLREPWARAYHAVIRGSAEDTASEKISSLRVCAWLGFDHLLRRFGEGAGKQAWKQAWQQAAMDAAGHGRIKTLRSILDMEPAAGVGLNSEKAIWAAMSSNNEEIILAILDKTPVQTDSSPAWVSDLLLQSSRLGFTAVKSQSCCSTPARTWKACWAPILSQTPLIIASENLSPQVAELLVRRGAKTDATAGNRSWTPLQFAADSGCPLAVKSILNRDSLDRYEPYADHPLALAAVQWPPEVRGQHHTDYPGTQLIHEALKRNSKQMVALLVDNGVDVNVLGKSVEYTPLWQAARRGLTDMAEYLLDNGAKVDKCGERGETPSFETAYKGHAETLELLLLRGADMEAISHSGERLMDKAFRSAETVRVLLRYGAKCNKSNFPFTPLWEAVTENYPNTVRLLLHDDIDGRLDRCELETEVEGSTVLSEALSWRYDDIALDPLDAGANINWVSRSSDTPLHLAVENGNEAVVVAACPRQVRENAVEQDWALHAGTATAADITPHAAEVVGLIKMLLENGVELNPPRPLKDGAG</sequence>
<reference evidence="5" key="5">
    <citation type="submission" date="2018-04" db="UniProtKB">
        <authorList>
            <consortium name="EnsemblFungi"/>
        </authorList>
    </citation>
    <scope>IDENTIFICATION</scope>
    <source>
        <strain evidence="5">R3-111a-1</strain>
    </source>
</reference>
<organism evidence="4">
    <name type="scientific">Gaeumannomyces tritici (strain R3-111a-1)</name>
    <name type="common">Wheat and barley take-all root rot fungus</name>
    <name type="synonym">Gaeumannomyces graminis var. tritici</name>
    <dbReference type="NCBI Taxonomy" id="644352"/>
    <lineage>
        <taxon>Eukaryota</taxon>
        <taxon>Fungi</taxon>
        <taxon>Dikarya</taxon>
        <taxon>Ascomycota</taxon>
        <taxon>Pezizomycotina</taxon>
        <taxon>Sordariomycetes</taxon>
        <taxon>Sordariomycetidae</taxon>
        <taxon>Magnaporthales</taxon>
        <taxon>Magnaporthaceae</taxon>
        <taxon>Gaeumannomyces</taxon>
    </lineage>
</organism>
<name>J3NVL0_GAET3</name>
<dbReference type="SMART" id="SM00248">
    <property type="entry name" value="ANK"/>
    <property type="match status" value="10"/>
</dbReference>
<dbReference type="EMBL" id="GL385397">
    <property type="protein sequence ID" value="EJT75388.1"/>
    <property type="molecule type" value="Genomic_DNA"/>
</dbReference>
<dbReference type="STRING" id="644352.J3NVL0"/>
<dbReference type="AlphaFoldDB" id="J3NVL0"/>
<dbReference type="OrthoDB" id="341259at2759"/>
<reference evidence="4" key="3">
    <citation type="submission" date="2010-09" db="EMBL/GenBank/DDBJ databases">
        <title>Annotation of Gaeumannomyces graminis var. tritici R3-111a-1.</title>
        <authorList>
            <consortium name="The Broad Institute Genome Sequencing Platform"/>
            <person name="Ma L.-J."/>
            <person name="Dead R."/>
            <person name="Young S.K."/>
            <person name="Zeng Q."/>
            <person name="Gargeya S."/>
            <person name="Fitzgerald M."/>
            <person name="Haas B."/>
            <person name="Abouelleil A."/>
            <person name="Alvarado L."/>
            <person name="Arachchi H.M."/>
            <person name="Berlin A."/>
            <person name="Brown A."/>
            <person name="Chapman S.B."/>
            <person name="Chen Z."/>
            <person name="Dunbar C."/>
            <person name="Freedman E."/>
            <person name="Gearin G."/>
            <person name="Gellesch M."/>
            <person name="Goldberg J."/>
            <person name="Griggs A."/>
            <person name="Gujja S."/>
            <person name="Heiman D."/>
            <person name="Howarth C."/>
            <person name="Larson L."/>
            <person name="Lui A."/>
            <person name="MacDonald P.J.P."/>
            <person name="Mehta T."/>
            <person name="Montmayeur A."/>
            <person name="Murphy C."/>
            <person name="Neiman D."/>
            <person name="Pearson M."/>
            <person name="Priest M."/>
            <person name="Roberts A."/>
            <person name="Saif S."/>
            <person name="Shea T."/>
            <person name="Shenoy N."/>
            <person name="Sisk P."/>
            <person name="Stolte C."/>
            <person name="Sykes S."/>
            <person name="Yandava C."/>
            <person name="Wortman J."/>
            <person name="Nusbaum C."/>
            <person name="Birren B."/>
        </authorList>
    </citation>
    <scope>NUCLEOTIDE SEQUENCE</scope>
    <source>
        <strain evidence="4">R3-111a-1</strain>
    </source>
</reference>
<dbReference type="EnsemblFungi" id="EJT75388">
    <property type="protein sequence ID" value="EJT75388"/>
    <property type="gene ID" value="GGTG_05325"/>
</dbReference>
<dbReference type="GeneID" id="20345783"/>
<dbReference type="Gene3D" id="1.25.40.20">
    <property type="entry name" value="Ankyrin repeat-containing domain"/>
    <property type="match status" value="3"/>
</dbReference>
<feature type="repeat" description="ANK" evidence="3">
    <location>
        <begin position="329"/>
        <end position="361"/>
    </location>
</feature>
<dbReference type="HOGENOM" id="CLU_474096_0_0_1"/>
<evidence type="ECO:0000313" key="5">
    <source>
        <dbReference type="EnsemblFungi" id="EJT75388"/>
    </source>
</evidence>